<reference evidence="7 8" key="1">
    <citation type="journal article" date="2023" name="Sci. Data">
        <title>Genome assembly of the Korean intertidal mud-creeper Batillaria attramentaria.</title>
        <authorList>
            <person name="Patra A.K."/>
            <person name="Ho P.T."/>
            <person name="Jun S."/>
            <person name="Lee S.J."/>
            <person name="Kim Y."/>
            <person name="Won Y.J."/>
        </authorList>
    </citation>
    <scope>NUCLEOTIDE SEQUENCE [LARGE SCALE GENOMIC DNA]</scope>
    <source>
        <strain evidence="7">Wonlab-2016</strain>
    </source>
</reference>
<feature type="transmembrane region" description="Helical" evidence="5">
    <location>
        <begin position="98"/>
        <end position="119"/>
    </location>
</feature>
<evidence type="ECO:0000256" key="1">
    <source>
        <dbReference type="ARBA" id="ARBA00004370"/>
    </source>
</evidence>
<evidence type="ECO:0000313" key="7">
    <source>
        <dbReference type="EMBL" id="KAK7474427.1"/>
    </source>
</evidence>
<dbReference type="InterPro" id="IPR017452">
    <property type="entry name" value="GPCR_Rhodpsn_7TM"/>
</dbReference>
<sequence length="155" mass="17361">MLLLLNNLTFHNHAFVVFLQSLAMSDLLQVYLVLLLSWLVVCFDVKVYDDNSLVCYALKWMYFKTSTTSPCYLAVMAAYRAALIVCPLRMKANCTSHTAVGIVVGVAVMAMVGHANVLFLEADCTGSTVHWHSYSLMAYINFALRFALSFLILFV</sequence>
<organism evidence="7 8">
    <name type="scientific">Batillaria attramentaria</name>
    <dbReference type="NCBI Taxonomy" id="370345"/>
    <lineage>
        <taxon>Eukaryota</taxon>
        <taxon>Metazoa</taxon>
        <taxon>Spiralia</taxon>
        <taxon>Lophotrochozoa</taxon>
        <taxon>Mollusca</taxon>
        <taxon>Gastropoda</taxon>
        <taxon>Caenogastropoda</taxon>
        <taxon>Sorbeoconcha</taxon>
        <taxon>Cerithioidea</taxon>
        <taxon>Batillariidae</taxon>
        <taxon>Batillaria</taxon>
    </lineage>
</organism>
<evidence type="ECO:0000256" key="5">
    <source>
        <dbReference type="SAM" id="Phobius"/>
    </source>
</evidence>
<dbReference type="GO" id="GO:0016020">
    <property type="term" value="C:membrane"/>
    <property type="evidence" value="ECO:0007669"/>
    <property type="project" value="UniProtKB-SubCell"/>
</dbReference>
<keyword evidence="3 5" id="KW-1133">Transmembrane helix</keyword>
<dbReference type="EMBL" id="JACVVK020000437">
    <property type="protein sequence ID" value="KAK7474427.1"/>
    <property type="molecule type" value="Genomic_DNA"/>
</dbReference>
<keyword evidence="4 5" id="KW-0472">Membrane</keyword>
<evidence type="ECO:0000256" key="2">
    <source>
        <dbReference type="ARBA" id="ARBA00022692"/>
    </source>
</evidence>
<accession>A0ABD0JHF9</accession>
<dbReference type="Gene3D" id="1.20.1070.10">
    <property type="entry name" value="Rhodopsin 7-helix transmembrane proteins"/>
    <property type="match status" value="1"/>
</dbReference>
<evidence type="ECO:0000256" key="4">
    <source>
        <dbReference type="ARBA" id="ARBA00023136"/>
    </source>
</evidence>
<dbReference type="SUPFAM" id="SSF81321">
    <property type="entry name" value="Family A G protein-coupled receptor-like"/>
    <property type="match status" value="1"/>
</dbReference>
<evidence type="ECO:0000259" key="6">
    <source>
        <dbReference type="PROSITE" id="PS50262"/>
    </source>
</evidence>
<protein>
    <recommendedName>
        <fullName evidence="6">G-protein coupled receptors family 1 profile domain-containing protein</fullName>
    </recommendedName>
</protein>
<proteinExistence type="predicted"/>
<name>A0ABD0JHF9_9CAEN</name>
<keyword evidence="8" id="KW-1185">Reference proteome</keyword>
<dbReference type="PROSITE" id="PS50262">
    <property type="entry name" value="G_PROTEIN_RECEP_F1_2"/>
    <property type="match status" value="1"/>
</dbReference>
<evidence type="ECO:0000256" key="3">
    <source>
        <dbReference type="ARBA" id="ARBA00022989"/>
    </source>
</evidence>
<evidence type="ECO:0000313" key="8">
    <source>
        <dbReference type="Proteomes" id="UP001519460"/>
    </source>
</evidence>
<gene>
    <name evidence="7" type="ORF">BaRGS_00034310</name>
</gene>
<keyword evidence="2 5" id="KW-0812">Transmembrane</keyword>
<feature type="transmembrane region" description="Helical" evidence="5">
    <location>
        <begin position="28"/>
        <end position="47"/>
    </location>
</feature>
<dbReference type="Proteomes" id="UP001519460">
    <property type="component" value="Unassembled WGS sequence"/>
</dbReference>
<comment type="subcellular location">
    <subcellularLocation>
        <location evidence="1">Membrane</location>
    </subcellularLocation>
</comment>
<comment type="caution">
    <text evidence="7">The sequence shown here is derived from an EMBL/GenBank/DDBJ whole genome shotgun (WGS) entry which is preliminary data.</text>
</comment>
<feature type="transmembrane region" description="Helical" evidence="5">
    <location>
        <begin position="131"/>
        <end position="154"/>
    </location>
</feature>
<feature type="domain" description="G-protein coupled receptors family 1 profile" evidence="6">
    <location>
        <begin position="1"/>
        <end position="155"/>
    </location>
</feature>
<dbReference type="AlphaFoldDB" id="A0ABD0JHF9"/>